<dbReference type="GO" id="GO:0008173">
    <property type="term" value="F:RNA methyltransferase activity"/>
    <property type="evidence" value="ECO:0007669"/>
    <property type="project" value="InterPro"/>
</dbReference>
<comment type="caution">
    <text evidence="5">Lacks conserved residue(s) required for the propagation of feature annotation.</text>
</comment>
<keyword evidence="8" id="KW-1185">Reference proteome</keyword>
<keyword evidence="1 5" id="KW-0489">Methyltransferase</keyword>
<sequence>MRLAGRVSAAIDVLTEIFERHRPASEALKDWGKAHRFAGSTDRHAIGTLVYDALRRRNSLGFRMGSDAPRALALAGLRDVWGLSTDAIGSMAEEQHGPGKLTVEERTALSRALPADLPVHVAGDVPEWLVASYEKAFGPRAAAEGAALAQRAPVDLRVNLLKAERGQVLSALERFGAIEGPWSPLAVRIAAPGPETRNANVEAEPAHGLGWFEVQDAGSQVAALLSGVEPGMKVADICAGAGGKTLALAAMMKNEGTLVAHDLDRFRLRPIFERLTRAGVTNCEVISAQDKGKLEAAGPFDTVVIDAPCSGSGSWRRKPDAKWRLTPKQFAQRIKDQAQVLEKGFQLAKPGGIILYITCSVLPEENTEQVAAFLSHHKEMRLVPYKQVWARMIGGVAPDSADGAADTLVLTPARHDTDGFFMAVMKKGG</sequence>
<dbReference type="CDD" id="cd02440">
    <property type="entry name" value="AdoMet_MTases"/>
    <property type="match status" value="1"/>
</dbReference>
<evidence type="ECO:0000256" key="3">
    <source>
        <dbReference type="ARBA" id="ARBA00022691"/>
    </source>
</evidence>
<dbReference type="InterPro" id="IPR023267">
    <property type="entry name" value="RCMT"/>
</dbReference>
<dbReference type="Gene3D" id="3.40.50.150">
    <property type="entry name" value="Vaccinia Virus protein VP39"/>
    <property type="match status" value="1"/>
</dbReference>
<feature type="active site" description="Nucleophile" evidence="5">
    <location>
        <position position="359"/>
    </location>
</feature>
<comment type="similarity">
    <text evidence="5">Belongs to the class I-like SAM-binding methyltransferase superfamily. RsmB/NOP family.</text>
</comment>
<evidence type="ECO:0000313" key="8">
    <source>
        <dbReference type="Proteomes" id="UP000248795"/>
    </source>
</evidence>
<evidence type="ECO:0000256" key="5">
    <source>
        <dbReference type="PROSITE-ProRule" id="PRU01023"/>
    </source>
</evidence>
<dbReference type="Pfam" id="PF01189">
    <property type="entry name" value="Methyltr_RsmB-F"/>
    <property type="match status" value="1"/>
</dbReference>
<reference evidence="8" key="1">
    <citation type="submission" date="2018-06" db="EMBL/GenBank/DDBJ databases">
        <title>Aestuariibacter litoralis strain KCTC 52945T.</title>
        <authorList>
            <person name="Li X."/>
            <person name="Salam N."/>
            <person name="Li J.-L."/>
            <person name="Chen Y.-M."/>
            <person name="Yang Z.-W."/>
            <person name="Zhang L.-Y."/>
            <person name="Han M.-X."/>
            <person name="Xiao M."/>
            <person name="Li W.-J."/>
        </authorList>
    </citation>
    <scope>NUCLEOTIDE SEQUENCE [LARGE SCALE GENOMIC DNA]</scope>
    <source>
        <strain evidence="8">KCTC 52945</strain>
    </source>
</reference>
<proteinExistence type="inferred from homology"/>
<name>A0A2W2BY00_9HYPH</name>
<dbReference type="EMBL" id="QKVK01000001">
    <property type="protein sequence ID" value="PZF78326.1"/>
    <property type="molecule type" value="Genomic_DNA"/>
</dbReference>
<dbReference type="PANTHER" id="PTHR22807:SF53">
    <property type="entry name" value="RIBOSOMAL RNA SMALL SUBUNIT METHYLTRANSFERASE B-RELATED"/>
    <property type="match status" value="1"/>
</dbReference>
<dbReference type="GO" id="GO:0003723">
    <property type="term" value="F:RNA binding"/>
    <property type="evidence" value="ECO:0007669"/>
    <property type="project" value="UniProtKB-UniRule"/>
</dbReference>
<evidence type="ECO:0000256" key="4">
    <source>
        <dbReference type="ARBA" id="ARBA00022884"/>
    </source>
</evidence>
<dbReference type="PRINTS" id="PR02008">
    <property type="entry name" value="RCMTFAMILY"/>
</dbReference>
<keyword evidence="2 5" id="KW-0808">Transferase</keyword>
<dbReference type="RefSeq" id="WP_111195654.1">
    <property type="nucleotide sequence ID" value="NZ_QKVK01000001.1"/>
</dbReference>
<dbReference type="InterPro" id="IPR029063">
    <property type="entry name" value="SAM-dependent_MTases_sf"/>
</dbReference>
<feature type="binding site" evidence="5">
    <location>
        <position position="262"/>
    </location>
    <ligand>
        <name>S-adenosyl-L-methionine</name>
        <dbReference type="ChEBI" id="CHEBI:59789"/>
    </ligand>
</feature>
<feature type="domain" description="SAM-dependent MTase RsmB/NOP-type" evidence="6">
    <location>
        <begin position="144"/>
        <end position="428"/>
    </location>
</feature>
<keyword evidence="3 5" id="KW-0949">S-adenosyl-L-methionine</keyword>
<dbReference type="InterPro" id="IPR001678">
    <property type="entry name" value="MeTrfase_RsmB-F_NOP2_dom"/>
</dbReference>
<dbReference type="PANTHER" id="PTHR22807">
    <property type="entry name" value="NOP2 YEAST -RELATED NOL1/NOP2/FMU SUN DOMAIN-CONTAINING"/>
    <property type="match status" value="1"/>
</dbReference>
<accession>A0A2W2BY00</accession>
<dbReference type="SUPFAM" id="SSF53335">
    <property type="entry name" value="S-adenosyl-L-methionine-dependent methyltransferases"/>
    <property type="match status" value="1"/>
</dbReference>
<evidence type="ECO:0000259" key="6">
    <source>
        <dbReference type="PROSITE" id="PS51686"/>
    </source>
</evidence>
<evidence type="ECO:0000256" key="2">
    <source>
        <dbReference type="ARBA" id="ARBA00022679"/>
    </source>
</evidence>
<dbReference type="GO" id="GO:0001510">
    <property type="term" value="P:RNA methylation"/>
    <property type="evidence" value="ECO:0007669"/>
    <property type="project" value="InterPro"/>
</dbReference>
<protein>
    <submittedName>
        <fullName evidence="7">MFS transporter</fullName>
    </submittedName>
</protein>
<dbReference type="AlphaFoldDB" id="A0A2W2BY00"/>
<dbReference type="Proteomes" id="UP000248795">
    <property type="component" value="Unassembled WGS sequence"/>
</dbReference>
<keyword evidence="4 5" id="KW-0694">RNA-binding</keyword>
<dbReference type="PROSITE" id="PS51686">
    <property type="entry name" value="SAM_MT_RSMB_NOP"/>
    <property type="match status" value="1"/>
</dbReference>
<evidence type="ECO:0000256" key="1">
    <source>
        <dbReference type="ARBA" id="ARBA00022603"/>
    </source>
</evidence>
<dbReference type="Pfam" id="PF22458">
    <property type="entry name" value="RsmF-B_ferredox"/>
    <property type="match status" value="1"/>
</dbReference>
<dbReference type="InterPro" id="IPR054728">
    <property type="entry name" value="RsmB-like_ferredoxin"/>
</dbReference>
<feature type="binding site" evidence="5">
    <location>
        <position position="306"/>
    </location>
    <ligand>
        <name>S-adenosyl-L-methionine</name>
        <dbReference type="ChEBI" id="CHEBI:59789"/>
    </ligand>
</feature>
<evidence type="ECO:0000313" key="7">
    <source>
        <dbReference type="EMBL" id="PZF78326.1"/>
    </source>
</evidence>
<dbReference type="InterPro" id="IPR049560">
    <property type="entry name" value="MeTrfase_RsmB-F_NOP2_cat"/>
</dbReference>
<gene>
    <name evidence="7" type="ORF">DK847_00420</name>
</gene>
<comment type="caution">
    <text evidence="7">The sequence shown here is derived from an EMBL/GenBank/DDBJ whole genome shotgun (WGS) entry which is preliminary data.</text>
</comment>
<organism evidence="7 8">
    <name type="scientific">Aestuariivirga litoralis</name>
    <dbReference type="NCBI Taxonomy" id="2650924"/>
    <lineage>
        <taxon>Bacteria</taxon>
        <taxon>Pseudomonadati</taxon>
        <taxon>Pseudomonadota</taxon>
        <taxon>Alphaproteobacteria</taxon>
        <taxon>Hyphomicrobiales</taxon>
        <taxon>Aestuariivirgaceae</taxon>
        <taxon>Aestuariivirga</taxon>
    </lineage>
</organism>